<dbReference type="EMBL" id="CACVKT020002750">
    <property type="protein sequence ID" value="CAC5379883.1"/>
    <property type="molecule type" value="Genomic_DNA"/>
</dbReference>
<feature type="region of interest" description="Disordered" evidence="1">
    <location>
        <begin position="193"/>
        <end position="254"/>
    </location>
</feature>
<evidence type="ECO:0000313" key="2">
    <source>
        <dbReference type="EMBL" id="CAC5379883.1"/>
    </source>
</evidence>
<evidence type="ECO:0000256" key="1">
    <source>
        <dbReference type="SAM" id="MobiDB-lite"/>
    </source>
</evidence>
<dbReference type="Proteomes" id="UP000507470">
    <property type="component" value="Unassembled WGS sequence"/>
</dbReference>
<keyword evidence="3" id="KW-1185">Reference proteome</keyword>
<feature type="region of interest" description="Disordered" evidence="1">
    <location>
        <begin position="558"/>
        <end position="579"/>
    </location>
</feature>
<dbReference type="OrthoDB" id="5966728at2759"/>
<feature type="region of interest" description="Disordered" evidence="1">
    <location>
        <begin position="386"/>
        <end position="466"/>
    </location>
</feature>
<name>A0A6J8B8K9_MYTCO</name>
<feature type="compositionally biased region" description="Basic and acidic residues" evidence="1">
    <location>
        <begin position="415"/>
        <end position="428"/>
    </location>
</feature>
<reference evidence="2 3" key="1">
    <citation type="submission" date="2020-06" db="EMBL/GenBank/DDBJ databases">
        <authorList>
            <person name="Li R."/>
            <person name="Bekaert M."/>
        </authorList>
    </citation>
    <scope>NUCLEOTIDE SEQUENCE [LARGE SCALE GENOMIC DNA]</scope>
    <source>
        <strain evidence="3">wild</strain>
    </source>
</reference>
<feature type="compositionally biased region" description="Acidic residues" evidence="1">
    <location>
        <begin position="240"/>
        <end position="249"/>
    </location>
</feature>
<feature type="compositionally biased region" description="Polar residues" evidence="1">
    <location>
        <begin position="141"/>
        <end position="158"/>
    </location>
</feature>
<sequence>MESDAENAKEIETYSFLLGSAIRNEDTNQFLSIYDSILPSGLSEKQVDTIKQKARAIADLTEDDFTGLVSKARDFSLAQDRDKMSHRDQRSTHFTNRVAIYQDDDSDEHFSTSESSYFRENKDVIIDIPSCQDEEKRTDNDSGIYNSSKATTSLCSNSDQEESEGEERAASFDYFPSTTKVTPMYHNEYDEAYDVESDKTSQNDIESPRSDKSGNKESDQDFYPGTEMETFRTYSRGQDDFETSEDSDDEVKFAPHRTLYNERRSRNYYTPMTQESTEEYGEMSSSTFSFDNSRKALKDNSASSLRRVDDYIHFPLSSPTPSRYSNFTRYDKSNSTGVHVEKSVYSRHHDDMFSGDKDPPFGHGKDQVDKVGKSICSLLTNSCSSVDDMPEGRPIAQSLDLADDGRRKKKKKRGSKDDLDDKTRRNSDYDENGNPIDHYYQMRGSPKLGSTSSVIRKNYPGANSFPQSLSDLSSFKLGGTPISELDSSPFHQNHDLNRTEKKVRKKIKKEKVSLSEEVENYVGNKEIDELLDFIDGDKNGRKPKKNSQTITNEVAVVSKSTEKNNKKNKDKKLNKPLNEEKCEVKETREEKSEAKIIDETTPLINSNKTDHIDYKTQSVQNHNDDKKCVINESHLNVINRMGNTTAKNSSDENTDSQERIETIITNEIDIKQSVSLPDEEITMEAKIEQKANSVPSESVEKTIKKDKKSTIKSVEKQNQSNKPKGKGVNSKIENCIVNGFDADDSVENMSTKPKSQTNNIKHRTMEKSANKETCQTENGLNGMVVNNNKDKTSLFLNELDLVQNEDYRFTDFEPLRKEPEFQVVGGKKKKKVPTTKEIVIGKETLVPPKPFKREERRKAPRSVTPPPLNKLSSNIEGERTRDLSPSAFPALGSSNQPGFRDARRNSTGDVRMEVQSIIKAQDDSDIESVKSLPASSQGAWLQNSLSPRLPVSYAKMAASPKPSVTSLGSSTADDEPEETSMDLKAANWKGQIKERRHSIGSHPENVKEIESSSIKQKYGSQEVLNVCDQDVVLVDTDFRDQDVVLVDTDFPKVGLDSKVVSTTNSIKTEESNTSLCSNVSFGDVIPNDTNIIDSQLTVSYSKKCESETAKQINEDLECSLENDKSSSESSYKVSNPKKICETNNAEKVKSVKQTVNNSKRVKQSVIFMDKRVSQAPCNLGISFFFDSANETNVADNNSENIQKCSSSSLQSNSSNIPKTSDSKNLRKNSSENSVIDKLSISNSNKEFGTDSSQKSHPLAGKNGVIEHIINPNVPNKHLSHKDNTIMFIGEPNQVIEAAQISSDSKLSNSKEQSNVSQSDNVVLITIGDRIDLEVNSLPKDDQCKQQLFFRQDSGDNNSNQRFNFPEAVSYLNKEWERALDGSRKYPNEVLVYKA</sequence>
<protein>
    <submittedName>
        <fullName evidence="2">Uncharacterized protein</fullName>
    </submittedName>
</protein>
<evidence type="ECO:0000313" key="3">
    <source>
        <dbReference type="Proteomes" id="UP000507470"/>
    </source>
</evidence>
<feature type="region of interest" description="Disordered" evidence="1">
    <location>
        <begin position="1203"/>
        <end position="1236"/>
    </location>
</feature>
<organism evidence="2 3">
    <name type="scientific">Mytilus coruscus</name>
    <name type="common">Sea mussel</name>
    <dbReference type="NCBI Taxonomy" id="42192"/>
    <lineage>
        <taxon>Eukaryota</taxon>
        <taxon>Metazoa</taxon>
        <taxon>Spiralia</taxon>
        <taxon>Lophotrochozoa</taxon>
        <taxon>Mollusca</taxon>
        <taxon>Bivalvia</taxon>
        <taxon>Autobranchia</taxon>
        <taxon>Pteriomorphia</taxon>
        <taxon>Mytilida</taxon>
        <taxon>Mytiloidea</taxon>
        <taxon>Mytilidae</taxon>
        <taxon>Mytilinae</taxon>
        <taxon>Mytilus</taxon>
    </lineage>
</organism>
<feature type="region of interest" description="Disordered" evidence="1">
    <location>
        <begin position="958"/>
        <end position="981"/>
    </location>
</feature>
<feature type="compositionally biased region" description="Basic and acidic residues" evidence="1">
    <location>
        <begin position="560"/>
        <end position="579"/>
    </location>
</feature>
<feature type="compositionally biased region" description="Polar residues" evidence="1">
    <location>
        <begin position="962"/>
        <end position="971"/>
    </location>
</feature>
<feature type="region of interest" description="Disordered" evidence="1">
    <location>
        <begin position="129"/>
        <end position="174"/>
    </location>
</feature>
<feature type="compositionally biased region" description="Basic and acidic residues" evidence="1">
    <location>
        <begin position="196"/>
        <end position="219"/>
    </location>
</feature>
<gene>
    <name evidence="2" type="ORF">MCOR_15889</name>
</gene>
<feature type="region of interest" description="Disordered" evidence="1">
    <location>
        <begin position="848"/>
        <end position="908"/>
    </location>
</feature>
<feature type="compositionally biased region" description="Low complexity" evidence="1">
    <location>
        <begin position="1205"/>
        <end position="1215"/>
    </location>
</feature>
<feature type="region of interest" description="Disordered" evidence="1">
    <location>
        <begin position="689"/>
        <end position="729"/>
    </location>
</feature>
<proteinExistence type="predicted"/>
<accession>A0A6J8B8K9</accession>